<evidence type="ECO:0000313" key="3">
    <source>
        <dbReference type="Proteomes" id="UP000446768"/>
    </source>
</evidence>
<proteinExistence type="predicted"/>
<gene>
    <name evidence="2" type="ORF">GJ700_26395</name>
</gene>
<dbReference type="RefSeq" id="WP_154379622.1">
    <property type="nucleotide sequence ID" value="NZ_WKJJ01000019.1"/>
</dbReference>
<dbReference type="AlphaFoldDB" id="A0A7X2ISF0"/>
<sequence>MVNTNDEQAIRGVIARWLEATRQGDVAAILPLMTEDVVFLLPGQAPMTGRDSFAEGMRRMAHTHRVMPDSVVEEVVVSGDLAYSRTRLEIRVEPLGGGVAVRRAGHTLSVFRRNGAGQWQLARDANLLAPVTDAMSDG</sequence>
<dbReference type="InterPro" id="IPR032710">
    <property type="entry name" value="NTF2-like_dom_sf"/>
</dbReference>
<evidence type="ECO:0000313" key="2">
    <source>
        <dbReference type="EMBL" id="MRV75252.1"/>
    </source>
</evidence>
<organism evidence="2 3">
    <name type="scientific">Pseudoduganella rivuli</name>
    <dbReference type="NCBI Taxonomy" id="2666085"/>
    <lineage>
        <taxon>Bacteria</taxon>
        <taxon>Pseudomonadati</taxon>
        <taxon>Pseudomonadota</taxon>
        <taxon>Betaproteobacteria</taxon>
        <taxon>Burkholderiales</taxon>
        <taxon>Oxalobacteraceae</taxon>
        <taxon>Telluria group</taxon>
        <taxon>Pseudoduganella</taxon>
    </lineage>
</organism>
<dbReference type="InterPro" id="IPR011944">
    <property type="entry name" value="Steroid_delta5-4_isomerase"/>
</dbReference>
<dbReference type="Gene3D" id="3.10.450.50">
    <property type="match status" value="1"/>
</dbReference>
<reference evidence="2 3" key="1">
    <citation type="submission" date="2019-11" db="EMBL/GenBank/DDBJ databases">
        <title>Novel species isolated from a subtropical stream in China.</title>
        <authorList>
            <person name="Lu H."/>
        </authorList>
    </citation>
    <scope>NUCLEOTIDE SEQUENCE [LARGE SCALE GENOMIC DNA]</scope>
    <source>
        <strain evidence="2 3">FT92W</strain>
    </source>
</reference>
<name>A0A7X2ISF0_9BURK</name>
<feature type="domain" description="DUF4440" evidence="1">
    <location>
        <begin position="10"/>
        <end position="121"/>
    </location>
</feature>
<comment type="caution">
    <text evidence="2">The sequence shown here is derived from an EMBL/GenBank/DDBJ whole genome shotgun (WGS) entry which is preliminary data.</text>
</comment>
<accession>A0A7X2ISF0</accession>
<dbReference type="EMBL" id="WKJJ01000019">
    <property type="protein sequence ID" value="MRV75252.1"/>
    <property type="molecule type" value="Genomic_DNA"/>
</dbReference>
<dbReference type="Proteomes" id="UP000446768">
    <property type="component" value="Unassembled WGS sequence"/>
</dbReference>
<evidence type="ECO:0000259" key="1">
    <source>
        <dbReference type="Pfam" id="PF14534"/>
    </source>
</evidence>
<keyword evidence="3" id="KW-1185">Reference proteome</keyword>
<protein>
    <submittedName>
        <fullName evidence="2">SgcJ/EcaC family oxidoreductase</fullName>
    </submittedName>
</protein>
<dbReference type="NCBIfam" id="TIGR02246">
    <property type="entry name" value="SgcJ/EcaC family oxidoreductase"/>
    <property type="match status" value="1"/>
</dbReference>
<dbReference type="SUPFAM" id="SSF54427">
    <property type="entry name" value="NTF2-like"/>
    <property type="match status" value="1"/>
</dbReference>
<dbReference type="Pfam" id="PF14534">
    <property type="entry name" value="DUF4440"/>
    <property type="match status" value="1"/>
</dbReference>
<dbReference type="InterPro" id="IPR027843">
    <property type="entry name" value="DUF4440"/>
</dbReference>